<dbReference type="Proteomes" id="UP001199710">
    <property type="component" value="Unassembled WGS sequence"/>
</dbReference>
<reference evidence="5 7" key="2">
    <citation type="submission" date="2021-12" db="EMBL/GenBank/DDBJ databases">
        <title>A phylogenomic analysis of Limosilactobacillus reuteri reveals ancient and stable evolutionary relationships with rodents and birds and zoonotic transmission to humans.</title>
        <authorList>
            <person name="Li F."/>
            <person name="Li X."/>
            <person name="Cheng C."/>
            <person name="Tollenaar S."/>
            <person name="Zhang J.S."/>
            <person name="Simpson D."/>
            <person name="Tasseva G."/>
            <person name="Perez-Munoz M.E."/>
            <person name="Frese S."/>
            <person name="Gaenzle M.G."/>
            <person name="Walter J."/>
            <person name="Zheng J."/>
        </authorList>
    </citation>
    <scope>NUCLEOTIDE SEQUENCE [LARGE SCALE GENOMIC DNA]</scope>
    <source>
        <strain evidence="5 7">BG-MG3-B</strain>
    </source>
</reference>
<feature type="chain" id="PRO_5038800515" evidence="2">
    <location>
        <begin position="19"/>
        <end position="196"/>
    </location>
</feature>
<accession>A0A7W3YKM3</accession>
<dbReference type="Pfam" id="PF15983">
    <property type="entry name" value="DUF4767"/>
    <property type="match status" value="1"/>
</dbReference>
<dbReference type="RefSeq" id="WP_182578290.1">
    <property type="nucleotide sequence ID" value="NZ_JACIVE010000045.1"/>
</dbReference>
<evidence type="ECO:0000259" key="3">
    <source>
        <dbReference type="Pfam" id="PF15983"/>
    </source>
</evidence>
<evidence type="ECO:0000256" key="1">
    <source>
        <dbReference type="SAM" id="MobiDB-lite"/>
    </source>
</evidence>
<proteinExistence type="predicted"/>
<dbReference type="Proteomes" id="UP000534578">
    <property type="component" value="Unassembled WGS sequence"/>
</dbReference>
<name>A0A7W3YKM3_9LACO</name>
<protein>
    <submittedName>
        <fullName evidence="4">DUF4767 domain-containing protein</fullName>
    </submittedName>
</protein>
<reference evidence="4 6" key="1">
    <citation type="submission" date="2020-07" db="EMBL/GenBank/DDBJ databases">
        <title>Description of Limosilactobacillus balticus sp. nov., Limosilactobacillus agrestis sp. nov., Limosilactobacillus albertensis sp. nov., Limosilactobacillus rudii sp. nov., Limosilactobacillus fastidiosus sp. nov., five novel Limosilactobacillus species isolated from the vertebrate gastrointestinal tract, and proposal of 6 subspecies of Limosilactobacillus reuteri adapted to the gastrointestinal tract of specific vertebrate hosts.</title>
        <authorList>
            <person name="Li F."/>
            <person name="Cheng C."/>
            <person name="Zheng J."/>
            <person name="Quevedo R.M."/>
            <person name="Li J."/>
            <person name="Roos S."/>
            <person name="Gaenzle M.G."/>
            <person name="Walter J."/>
        </authorList>
    </citation>
    <scope>NUCLEOTIDE SEQUENCE [LARGE SCALE GENOMIC DNA]</scope>
    <source>
        <strain evidence="4 6">BG-MG3-A</strain>
    </source>
</reference>
<gene>
    <name evidence="4" type="ORF">H5R92_04105</name>
    <name evidence="5" type="ORF">LTY36_03760</name>
</gene>
<feature type="region of interest" description="Disordered" evidence="1">
    <location>
        <begin position="26"/>
        <end position="61"/>
    </location>
</feature>
<keyword evidence="7" id="KW-1185">Reference proteome</keyword>
<evidence type="ECO:0000313" key="5">
    <source>
        <dbReference type="EMBL" id="MCD7130307.1"/>
    </source>
</evidence>
<dbReference type="EMBL" id="JACIVE010000045">
    <property type="protein sequence ID" value="MBB1095369.1"/>
    <property type="molecule type" value="Genomic_DNA"/>
</dbReference>
<feature type="signal peptide" evidence="2">
    <location>
        <begin position="1"/>
        <end position="18"/>
    </location>
</feature>
<keyword evidence="2" id="KW-0732">Signal</keyword>
<sequence>MKKLIGVLAIAGMGLALTGCGNQNTQNNSSTAKNNSEVSSGQSTTTTNNSSNRSEMHHERSLWNNQKNEQLASFMQKWGPTMHQSYEQYDGQNELKVSTGITYPDGLSKELVEGQSGLIGWAPSGKGDYEYNVVAIYNHDGTEPPLPNRITYFFAFHNGKPVVLVDQSNNGDPDCHPTTNTDLESNFERIATESTK</sequence>
<dbReference type="InterPro" id="IPR031927">
    <property type="entry name" value="DUF4767"/>
</dbReference>
<evidence type="ECO:0000256" key="2">
    <source>
        <dbReference type="SAM" id="SignalP"/>
    </source>
</evidence>
<evidence type="ECO:0000313" key="4">
    <source>
        <dbReference type="EMBL" id="MBB1095369.1"/>
    </source>
</evidence>
<dbReference type="EMBL" id="JAJPDE010000055">
    <property type="protein sequence ID" value="MCD7130307.1"/>
    <property type="molecule type" value="Genomic_DNA"/>
</dbReference>
<comment type="caution">
    <text evidence="4">The sequence shown here is derived from an EMBL/GenBank/DDBJ whole genome shotgun (WGS) entry which is preliminary data.</text>
</comment>
<feature type="domain" description="DUF4767" evidence="3">
    <location>
        <begin position="61"/>
        <end position="191"/>
    </location>
</feature>
<dbReference type="AlphaFoldDB" id="A0A7W3YKM3"/>
<organism evidence="4 6">
    <name type="scientific">Limosilactobacillus agrestis</name>
    <dbReference type="NCBI Taxonomy" id="2759748"/>
    <lineage>
        <taxon>Bacteria</taxon>
        <taxon>Bacillati</taxon>
        <taxon>Bacillota</taxon>
        <taxon>Bacilli</taxon>
        <taxon>Lactobacillales</taxon>
        <taxon>Lactobacillaceae</taxon>
        <taxon>Limosilactobacillus</taxon>
    </lineage>
</organism>
<evidence type="ECO:0000313" key="6">
    <source>
        <dbReference type="Proteomes" id="UP000534578"/>
    </source>
</evidence>
<evidence type="ECO:0000313" key="7">
    <source>
        <dbReference type="Proteomes" id="UP001199710"/>
    </source>
</evidence>
<dbReference type="PROSITE" id="PS51257">
    <property type="entry name" value="PROKAR_LIPOPROTEIN"/>
    <property type="match status" value="1"/>
</dbReference>
<feature type="compositionally biased region" description="Polar residues" evidence="1">
    <location>
        <begin position="26"/>
        <end position="42"/>
    </location>
</feature>
<feature type="compositionally biased region" description="Low complexity" evidence="1">
    <location>
        <begin position="43"/>
        <end position="52"/>
    </location>
</feature>